<name>A0A4Z0R406_9FIRM</name>
<protein>
    <submittedName>
        <fullName evidence="1">Uncharacterized protein</fullName>
    </submittedName>
</protein>
<evidence type="ECO:0000313" key="2">
    <source>
        <dbReference type="Proteomes" id="UP000298460"/>
    </source>
</evidence>
<keyword evidence="2" id="KW-1185">Reference proteome</keyword>
<dbReference type="Pfam" id="PF13483">
    <property type="entry name" value="Lactamase_B_3"/>
    <property type="match status" value="1"/>
</dbReference>
<comment type="caution">
    <text evidence="1">The sequence shown here is derived from an EMBL/GenBank/DDBJ whole genome shotgun (WGS) entry which is preliminary data.</text>
</comment>
<organism evidence="1 2">
    <name type="scientific">Desulfosporosinus fructosivorans</name>
    <dbReference type="NCBI Taxonomy" id="2018669"/>
    <lineage>
        <taxon>Bacteria</taxon>
        <taxon>Bacillati</taxon>
        <taxon>Bacillota</taxon>
        <taxon>Clostridia</taxon>
        <taxon>Eubacteriales</taxon>
        <taxon>Desulfitobacteriaceae</taxon>
        <taxon>Desulfosporosinus</taxon>
    </lineage>
</organism>
<evidence type="ECO:0000313" key="1">
    <source>
        <dbReference type="EMBL" id="TGE37294.1"/>
    </source>
</evidence>
<proteinExistence type="predicted"/>
<gene>
    <name evidence="1" type="ORF">E4K67_15715</name>
</gene>
<accession>A0A4Z0R406</accession>
<dbReference type="EMBL" id="SPQQ01000005">
    <property type="protein sequence ID" value="TGE37294.1"/>
    <property type="molecule type" value="Genomic_DNA"/>
</dbReference>
<dbReference type="AlphaFoldDB" id="A0A4Z0R406"/>
<dbReference type="Proteomes" id="UP000298460">
    <property type="component" value="Unassembled WGS sequence"/>
</dbReference>
<sequence>MNLLKLITKQFWLWLIKSKMDLPVTNKKYGQNAPKPLIQVYFLSILTMDGVRIVHLGDLGQLLTPDQLAEVGHVDIV</sequence>
<reference evidence="1 2" key="1">
    <citation type="submission" date="2019-03" db="EMBL/GenBank/DDBJ databases">
        <title>Draft Genome Sequence of Desulfosporosinus fructosivorans Strain 63.6F, Isolated from Marine Sediment in the Baltic Sea.</title>
        <authorList>
            <person name="Hausmann B."/>
            <person name="Vandieken V."/>
            <person name="Pjevac P."/>
            <person name="Schreck K."/>
            <person name="Herbold C.W."/>
            <person name="Loy A."/>
        </authorList>
    </citation>
    <scope>NUCLEOTIDE SEQUENCE [LARGE SCALE GENOMIC DNA]</scope>
    <source>
        <strain evidence="1 2">63.6F</strain>
    </source>
</reference>